<comment type="similarity">
    <text evidence="1 9">Belongs to the DNA polymerase type-B family.</text>
</comment>
<evidence type="ECO:0000259" key="13">
    <source>
        <dbReference type="Pfam" id="PF24055"/>
    </source>
</evidence>
<evidence type="ECO:0000313" key="15">
    <source>
        <dbReference type="Proteomes" id="UP000030755"/>
    </source>
</evidence>
<comment type="catalytic activity">
    <reaction evidence="8 9">
        <text>DNA(n) + a 2'-deoxyribonucleoside 5'-triphosphate = DNA(n+1) + diphosphate</text>
        <dbReference type="Rhea" id="RHEA:22508"/>
        <dbReference type="Rhea" id="RHEA-COMP:17339"/>
        <dbReference type="Rhea" id="RHEA-COMP:17340"/>
        <dbReference type="ChEBI" id="CHEBI:33019"/>
        <dbReference type="ChEBI" id="CHEBI:61560"/>
        <dbReference type="ChEBI" id="CHEBI:173112"/>
        <dbReference type="EC" id="2.7.7.7"/>
    </reaction>
</comment>
<evidence type="ECO:0000256" key="8">
    <source>
        <dbReference type="ARBA" id="ARBA00049244"/>
    </source>
</evidence>
<evidence type="ECO:0000256" key="6">
    <source>
        <dbReference type="ARBA" id="ARBA00022932"/>
    </source>
</evidence>
<keyword evidence="5" id="KW-0227">DNA damage</keyword>
<evidence type="ECO:0000256" key="10">
    <source>
        <dbReference type="SAM" id="MobiDB-lite"/>
    </source>
</evidence>
<dbReference type="GO" id="GO:0046872">
    <property type="term" value="F:metal ion binding"/>
    <property type="evidence" value="ECO:0007669"/>
    <property type="project" value="UniProtKB-KW"/>
</dbReference>
<dbReference type="InterPro" id="IPR036397">
    <property type="entry name" value="RNaseH_sf"/>
</dbReference>
<evidence type="ECO:0000256" key="7">
    <source>
        <dbReference type="ARBA" id="ARBA00023204"/>
    </source>
</evidence>
<dbReference type="Pfam" id="PF24055">
    <property type="entry name" value="POL3_N"/>
    <property type="match status" value="1"/>
</dbReference>
<dbReference type="PRINTS" id="PR00106">
    <property type="entry name" value="DNAPOLB"/>
</dbReference>
<dbReference type="SUPFAM" id="SSF56672">
    <property type="entry name" value="DNA/RNA polymerases"/>
    <property type="match status" value="1"/>
</dbReference>
<dbReference type="PANTHER" id="PTHR45812">
    <property type="entry name" value="DNA POLYMERASE ZETA CATALYTIC SUBUNIT"/>
    <property type="match status" value="1"/>
</dbReference>
<keyword evidence="9" id="KW-0235">DNA replication</keyword>
<dbReference type="InterPro" id="IPR056435">
    <property type="entry name" value="DPOD/Z_N"/>
</dbReference>
<evidence type="ECO:0000259" key="12">
    <source>
        <dbReference type="Pfam" id="PF03104"/>
    </source>
</evidence>
<dbReference type="GO" id="GO:0005634">
    <property type="term" value="C:nucleus"/>
    <property type="evidence" value="ECO:0007669"/>
    <property type="project" value="TreeGrafter"/>
</dbReference>
<keyword evidence="9" id="KW-0238">DNA-binding</keyword>
<dbReference type="Gene3D" id="1.10.132.60">
    <property type="entry name" value="DNA polymerase family B, C-terminal domain"/>
    <property type="match status" value="1"/>
</dbReference>
<dbReference type="InterPro" id="IPR042087">
    <property type="entry name" value="DNA_pol_B_thumb"/>
</dbReference>
<evidence type="ECO:0000256" key="9">
    <source>
        <dbReference type="RuleBase" id="RU000442"/>
    </source>
</evidence>
<dbReference type="InterPro" id="IPR006172">
    <property type="entry name" value="DNA-dir_DNA_pol_B"/>
</dbReference>
<dbReference type="GO" id="GO:0003887">
    <property type="term" value="F:DNA-directed DNA polymerase activity"/>
    <property type="evidence" value="ECO:0007669"/>
    <property type="project" value="UniProtKB-KW"/>
</dbReference>
<dbReference type="Gene3D" id="3.90.1600.10">
    <property type="entry name" value="Palm domain of DNA polymerase"/>
    <property type="match status" value="1"/>
</dbReference>
<accession>A0A075AV61</accession>
<feature type="domain" description="DNA-directed DNA polymerase family B multifunctional" evidence="11">
    <location>
        <begin position="974"/>
        <end position="1407"/>
    </location>
</feature>
<sequence>MKFTVLDIQPIMRRGIPQVDDIPMLVKPEPMVPVIRMVGQTDSRRSITCYVHHVYPYFYINFPFELDRVEEMLEMIHQKLELEKIAVYKLVLVKGRNMYGYEKELGLFVKVMLCVPNQIEKAARMLQDGKIMDFKFDVYEVHIPFTLQFMMDYGIYGMGEITVSNYRHRLSNDEIKAFKSETGSRQRVISEISSEPISEDLMYYEDYKDERLKKESVCEIEIDTFGFCIMNRMNVIEERKKLNRRNGMGYFSKEECCVPSLKSIWRDEKERREEKNLTQVEWKLGNNESEIIEDLNENLIFDEKEEYKDIPFAFESIELSYPKIFLIRGLEPLILNLKPNLIFSNSSLRIFSTQQTQLNNFGNRNEDLDEFLDNLFDGQLQGDDVEGEEVEGEEKIDVDFREDVEIEEDELMNNGEEINYFNIENDIFSSLNDNKDSFNKYKVNQFDGLDGSDSHLSNPHLSDSHISDSQNSFIESSIDKFKNIDWEISLLDESADEIPNGQFEDVEVDEEIEEVEEVVGVDEDHFVEEVTFDEIESMKNNDLESNEFYLPNLSIGNEMKFYTFKSKPPSVNELIESLNDFNLTFVENLNPIFSNPDDINQSEVLLHGQRFTLKSINDLDEFKPIYKSVNVEVEKSQTINLITQKRLKKKKWFEFITKPPKIEEFRVQERVKSQVESPTPRNTFNFKFTQINNKERIEVFQNMTILSMELYSISRGSLKSDPEFDEIKMISIYYHKQGFEDYLIFSIDERKCTNFKTINFSSEIEMIRSFINKFKEIDPDFCCGFEIHQSSFGYLIERSLKKYEINIIKELSRMKSTDERDQTRVSDNARDHTNNRDSVNNAKARDNNRDVNREIIEYNTNNIKDRALNFKNDKWNYNVASGIFIPGRIMLNIWRLIKQDQNLRNYNFDTTVYHILHQKVPEFDQIKLLDLFKNRKYVLIDHILNKAICNLELLAKIDFIFRTSEFARVFGVDFYSVISRGSQFKVESMMLRMAKREDFIPFSPNANQINSMNAAQGLPLVMEPNSKFYVDPVVVLDFQSLYPSLMIAYNYCYTTCLGNDKDKLGASNKSFNSNQFSSNDVFVAPNNVKYVKKHIREGLLGRMLMELLETRIMIKNSMKIHKVLIFTFKLDLELKRTLDARQLGIKYISNVTYGYTSASFSGRMPCVDIADSIVLSGRQTLEKTIAYINSHPKWNANVVYGDTDSVFVLLKGRTKDQAFDIGNEIANEITNLNPKPIKLKFEKKRYCGFKYESKDQIDPILESKGTEIIRRDSCQAVSKIQENSLKILARTNDLSKVKEYLYKEWNSILGGHINVYDFIFFKKVKFGSYKSNTLPPAAHLAAQVALNDSRSVPEYAERVSYLVAYRQEGNRLVDFIVSPKEFLDKKLRLHSTYYITKQIIPSLDRVFCTMGIKINDWYMQMPRTDRIKTRLILSSQPTTTAKTIDQFYLQGSCLICRQPIASSIVCLKCTRNKQETVFYIANLINQIEKVALANLKLVSELCTWSSS</sequence>
<evidence type="ECO:0000256" key="4">
    <source>
        <dbReference type="ARBA" id="ARBA00022723"/>
    </source>
</evidence>
<keyword evidence="7" id="KW-0234">DNA repair</keyword>
<dbReference type="Proteomes" id="UP000030755">
    <property type="component" value="Unassembled WGS sequence"/>
</dbReference>
<dbReference type="GO" id="GO:0003677">
    <property type="term" value="F:DNA binding"/>
    <property type="evidence" value="ECO:0007669"/>
    <property type="project" value="UniProtKB-KW"/>
</dbReference>
<dbReference type="HOGENOM" id="CLU_000203_3_1_1"/>
<dbReference type="EMBL" id="KE560988">
    <property type="protein sequence ID" value="EPZ34123.1"/>
    <property type="molecule type" value="Genomic_DNA"/>
</dbReference>
<dbReference type="Gene3D" id="3.30.342.10">
    <property type="entry name" value="DNA Polymerase, chain B, domain 1"/>
    <property type="match status" value="1"/>
</dbReference>
<dbReference type="GO" id="GO:0000724">
    <property type="term" value="P:double-strand break repair via homologous recombination"/>
    <property type="evidence" value="ECO:0007669"/>
    <property type="project" value="TreeGrafter"/>
</dbReference>
<dbReference type="GO" id="GO:0016035">
    <property type="term" value="C:zeta DNA polymerase complex"/>
    <property type="evidence" value="ECO:0007669"/>
    <property type="project" value="InterPro"/>
</dbReference>
<protein>
    <recommendedName>
        <fullName evidence="9">DNA polymerase</fullName>
        <ecNumber evidence="9">2.7.7.7</ecNumber>
    </recommendedName>
</protein>
<dbReference type="Pfam" id="PF03104">
    <property type="entry name" value="DNA_pol_B_exo1"/>
    <property type="match status" value="1"/>
</dbReference>
<organism evidence="14 15">
    <name type="scientific">Rozella allomycis (strain CSF55)</name>
    <dbReference type="NCBI Taxonomy" id="988480"/>
    <lineage>
        <taxon>Eukaryota</taxon>
        <taxon>Fungi</taxon>
        <taxon>Fungi incertae sedis</taxon>
        <taxon>Cryptomycota</taxon>
        <taxon>Cryptomycota incertae sedis</taxon>
        <taxon>Rozella</taxon>
    </lineage>
</organism>
<keyword evidence="6 9" id="KW-0239">DNA-directed DNA polymerase</keyword>
<keyword evidence="3 9" id="KW-0548">Nucleotidyltransferase</keyword>
<dbReference type="GO" id="GO:0006260">
    <property type="term" value="P:DNA replication"/>
    <property type="evidence" value="ECO:0007669"/>
    <property type="project" value="UniProtKB-KW"/>
</dbReference>
<dbReference type="PROSITE" id="PS00116">
    <property type="entry name" value="DNA_POLYMERASE_B"/>
    <property type="match status" value="1"/>
</dbReference>
<dbReference type="Gene3D" id="3.30.420.10">
    <property type="entry name" value="Ribonuclease H-like superfamily/Ribonuclease H"/>
    <property type="match status" value="1"/>
</dbReference>
<keyword evidence="2 9" id="KW-0808">Transferase</keyword>
<dbReference type="SMART" id="SM00486">
    <property type="entry name" value="POLBc"/>
    <property type="match status" value="1"/>
</dbReference>
<feature type="domain" description="DNA polymerase delta/zeta catalytic subunit N-terminal" evidence="13">
    <location>
        <begin position="54"/>
        <end position="119"/>
    </location>
</feature>
<dbReference type="GO" id="GO:0000166">
    <property type="term" value="F:nucleotide binding"/>
    <property type="evidence" value="ECO:0007669"/>
    <property type="project" value="InterPro"/>
</dbReference>
<evidence type="ECO:0000256" key="3">
    <source>
        <dbReference type="ARBA" id="ARBA00022695"/>
    </source>
</evidence>
<dbReference type="Pfam" id="PF00136">
    <property type="entry name" value="DNA_pol_B"/>
    <property type="match status" value="1"/>
</dbReference>
<dbReference type="Gene3D" id="1.10.287.690">
    <property type="entry name" value="Helix hairpin bin"/>
    <property type="match status" value="1"/>
</dbReference>
<reference evidence="14 15" key="1">
    <citation type="journal article" date="2013" name="Curr. Biol.">
        <title>Shared signatures of parasitism and phylogenomics unite Cryptomycota and microsporidia.</title>
        <authorList>
            <person name="James T.Y."/>
            <person name="Pelin A."/>
            <person name="Bonen L."/>
            <person name="Ahrendt S."/>
            <person name="Sain D."/>
            <person name="Corradi N."/>
            <person name="Stajich J.E."/>
        </authorList>
    </citation>
    <scope>NUCLEOTIDE SEQUENCE [LARGE SCALE GENOMIC DNA]</scope>
    <source>
        <strain evidence="14 15">CSF55</strain>
    </source>
</reference>
<feature type="region of interest" description="Disordered" evidence="10">
    <location>
        <begin position="818"/>
        <end position="844"/>
    </location>
</feature>
<dbReference type="InterPro" id="IPR023211">
    <property type="entry name" value="DNA_pol_palm_dom_sf"/>
</dbReference>
<dbReference type="InterPro" id="IPR006134">
    <property type="entry name" value="DNA-dir_DNA_pol_B_multi_dom"/>
</dbReference>
<gene>
    <name evidence="14" type="ORF">O9G_004824</name>
</gene>
<dbReference type="InterPro" id="IPR043502">
    <property type="entry name" value="DNA/RNA_pol_sf"/>
</dbReference>
<evidence type="ECO:0000256" key="2">
    <source>
        <dbReference type="ARBA" id="ARBA00022679"/>
    </source>
</evidence>
<dbReference type="InterPro" id="IPR030559">
    <property type="entry name" value="PolZ_Rev3"/>
</dbReference>
<proteinExistence type="inferred from homology"/>
<dbReference type="GO" id="GO:0042276">
    <property type="term" value="P:error-prone translesion synthesis"/>
    <property type="evidence" value="ECO:0007669"/>
    <property type="project" value="TreeGrafter"/>
</dbReference>
<dbReference type="InterPro" id="IPR012337">
    <property type="entry name" value="RNaseH-like_sf"/>
</dbReference>
<dbReference type="InterPro" id="IPR017964">
    <property type="entry name" value="DNA-dir_DNA_pol_B_CS"/>
</dbReference>
<dbReference type="PANTHER" id="PTHR45812:SF1">
    <property type="entry name" value="DNA POLYMERASE ZETA CATALYTIC SUBUNIT"/>
    <property type="match status" value="1"/>
</dbReference>
<dbReference type="EC" id="2.7.7.7" evidence="9"/>
<evidence type="ECO:0000313" key="14">
    <source>
        <dbReference type="EMBL" id="EPZ34123.1"/>
    </source>
</evidence>
<feature type="compositionally biased region" description="Basic and acidic residues" evidence="10">
    <location>
        <begin position="818"/>
        <end position="835"/>
    </location>
</feature>
<feature type="domain" description="DNA-directed DNA polymerase family B exonuclease" evidence="12">
    <location>
        <begin position="639"/>
        <end position="837"/>
    </location>
</feature>
<dbReference type="InterPro" id="IPR006133">
    <property type="entry name" value="DNA-dir_DNA_pol_B_exonuc"/>
</dbReference>
<keyword evidence="4" id="KW-0479">Metal-binding</keyword>
<dbReference type="CDD" id="cd05534">
    <property type="entry name" value="POLBc_zeta"/>
    <property type="match status" value="1"/>
</dbReference>
<dbReference type="SUPFAM" id="SSF53098">
    <property type="entry name" value="Ribonuclease H-like"/>
    <property type="match status" value="1"/>
</dbReference>
<dbReference type="OrthoDB" id="2414538at2759"/>
<dbReference type="CDD" id="cd05778">
    <property type="entry name" value="DNA_polB_zeta_exo"/>
    <property type="match status" value="1"/>
</dbReference>
<dbReference type="FunFam" id="1.10.132.60:FF:000007">
    <property type="entry name" value="DNA polymerase"/>
    <property type="match status" value="1"/>
</dbReference>
<name>A0A075AV61_ROZAC</name>
<dbReference type="STRING" id="988480.A0A075AV61"/>
<evidence type="ECO:0000259" key="11">
    <source>
        <dbReference type="Pfam" id="PF00136"/>
    </source>
</evidence>
<evidence type="ECO:0000256" key="5">
    <source>
        <dbReference type="ARBA" id="ARBA00022763"/>
    </source>
</evidence>
<keyword evidence="15" id="KW-1185">Reference proteome</keyword>
<evidence type="ECO:0000256" key="1">
    <source>
        <dbReference type="ARBA" id="ARBA00005755"/>
    </source>
</evidence>